<reference evidence="1" key="1">
    <citation type="submission" date="2018-05" db="EMBL/GenBank/DDBJ databases">
        <authorList>
            <person name="Lanie J.A."/>
            <person name="Ng W.-L."/>
            <person name="Kazmierczak K.M."/>
            <person name="Andrzejewski T.M."/>
            <person name="Davidsen T.M."/>
            <person name="Wayne K.J."/>
            <person name="Tettelin H."/>
            <person name="Glass J.I."/>
            <person name="Rusch D."/>
            <person name="Podicherti R."/>
            <person name="Tsui H.-C.T."/>
            <person name="Winkler M.E."/>
        </authorList>
    </citation>
    <scope>NUCLEOTIDE SEQUENCE</scope>
</reference>
<name>A0A383EPW1_9ZZZZ</name>
<evidence type="ECO:0000313" key="1">
    <source>
        <dbReference type="EMBL" id="SVE58972.1"/>
    </source>
</evidence>
<organism evidence="1">
    <name type="scientific">marine metagenome</name>
    <dbReference type="NCBI Taxonomy" id="408172"/>
    <lineage>
        <taxon>unclassified sequences</taxon>
        <taxon>metagenomes</taxon>
        <taxon>ecological metagenomes</taxon>
    </lineage>
</organism>
<feature type="non-terminal residue" evidence="1">
    <location>
        <position position="229"/>
    </location>
</feature>
<feature type="non-terminal residue" evidence="1">
    <location>
        <position position="1"/>
    </location>
</feature>
<protein>
    <recommendedName>
        <fullName evidence="2">DUF3971 domain-containing protein</fullName>
    </recommendedName>
</protein>
<accession>A0A383EPW1</accession>
<dbReference type="AlphaFoldDB" id="A0A383EPW1"/>
<proteinExistence type="predicted"/>
<evidence type="ECO:0008006" key="2">
    <source>
        <dbReference type="Google" id="ProtNLM"/>
    </source>
</evidence>
<gene>
    <name evidence="1" type="ORF">METZ01_LOCUS511826</name>
</gene>
<dbReference type="EMBL" id="UINC01227888">
    <property type="protein sequence ID" value="SVE58972.1"/>
    <property type="molecule type" value="Genomic_DNA"/>
</dbReference>
<sequence>GELIADIDIADAAFKIMATTALDRASGKAQTKLQFGETVPARLAGISPKLAKLDALRMPISGILEFTLTRDGNLVDRVKFDLKGGEGYLNLPDVFPAPPHITSLSIRGDTDIAYSSINLDNLTIATGGPVIKFRGQISGMPERTGITGNFEFTEIPFAQLRNYWPEFFMAKARSWILANVLDGVISKFSVALNIKPGGIDLVKTGKRPDSIDVNYVIRDATVNYFPGQP</sequence>